<reference evidence="2 3" key="1">
    <citation type="submission" date="2018-01" db="EMBL/GenBank/DDBJ databases">
        <title>Metagenomic assembled genomes from two thermal pools in the Uzon Caldera, Kamchatka, Russia.</title>
        <authorList>
            <person name="Wilkins L."/>
            <person name="Ettinger C."/>
        </authorList>
    </citation>
    <scope>NUCLEOTIDE SEQUENCE [LARGE SCALE GENOMIC DNA]</scope>
    <source>
        <strain evidence="2">ZAV-15</strain>
    </source>
</reference>
<protein>
    <recommendedName>
        <fullName evidence="1">PD-(D/E)XK endonuclease-like domain-containing protein</fullName>
    </recommendedName>
</protein>
<gene>
    <name evidence="2" type="ORF">C0197_00285</name>
</gene>
<accession>A0A2N7PLG3</accession>
<dbReference type="Pfam" id="PF12705">
    <property type="entry name" value="PDDEXK_1"/>
    <property type="match status" value="1"/>
</dbReference>
<dbReference type="InterPro" id="IPR027417">
    <property type="entry name" value="P-loop_NTPase"/>
</dbReference>
<dbReference type="AlphaFoldDB" id="A0A2N7PLG3"/>
<dbReference type="InterPro" id="IPR011604">
    <property type="entry name" value="PDDEXK-like_dom_sf"/>
</dbReference>
<dbReference type="Gene3D" id="3.90.320.10">
    <property type="match status" value="1"/>
</dbReference>
<name>A0A2N7PLG3_9BACT</name>
<dbReference type="InterPro" id="IPR038726">
    <property type="entry name" value="PDDEXK_AddAB-type"/>
</dbReference>
<sequence length="999" mass="118959">MEIRAFSIPPSSQFLKSLVNFCLKNLIFEAPEISKIFFIFPTKRACFFFKYYLVEKLEKASFFFPKILSWEEFIQFLYVELTPEPALIFPDSAKILLFLKSLKSESLDKDPLRVFFWASKFLEVFEEFEKEGTIPPNLLYPPEELPTQAKAIFENLSQTYIKFRSLLKEKGIIFSSFLLKEVRELLLAFKNKILEFMEGLYFCGFAALRKAERDIWQILMETLIKANKPCNIFFETDFPPHPLIEETLKDLKINLQPLPKEYLELPPKEPEIFFYPFSDIETEVEKGVELISFSSKPDYLGIVLPQGVTLLPLIQRLEDLEIEINITLPFPTTFLPLNQFILTLLKAQKDRIENQYLSENFFKIIDHPLLKALFKEKAYFFHLLQKLKNFLETKKYLKISKEDIDEILSPIEKEFFDSIYQILFKNWEDLESPDKVKSALNKILEVFKPLFIKNSEEENLYTYLTRFYLSFLEKEVYPLFEISLLWEDLPFSKNKEFYLLFLEYLLNSGELPLMGEPLAGVQILGFLETRLLSFENLIVFDVNERSLPPSSPLNPLLTEEIKRYLGLPVYRNELWDYYFERLIHSSQRVHLFYFKTSKGKTEFFKEPSRFIQKLKWQREKEKKEFREMIFSQRLICPKKLEALPKSEEDQMTILSFLDQGKLSRSFFETYLTCPVKFYFQYLLGLKPQEETLLEDKLLGNFLHKFFETLFSSYLNKPVSFSELLENSLWLSLFKDLWKIFGFEKIFDPLSLWISEQIAISSIKNYFTALSQLEKEGRIQETLILGVEKELFSEVPYNSYNLNLWGRIDFLIRRKEGLTKYYLFDFKANPRKTPAERSLKSLLNLHLPENYDKEALQKVKNSFGQDLTNFQLLFYLYLFLKNRKNLLKEDNFLRVEINAGYLTPSNLEKPEKYLFTNLKPKDYTQFLKFIETDFEMIIIFILNHLLNSEAFYFTEDESNCRYCNYQFPCKNLRNNLRYEGVHYEIKIETHFGSNRNNPLD</sequence>
<proteinExistence type="predicted"/>
<comment type="caution">
    <text evidence="2">The sequence shown here is derived from an EMBL/GenBank/DDBJ whole genome shotgun (WGS) entry which is preliminary data.</text>
</comment>
<evidence type="ECO:0000313" key="2">
    <source>
        <dbReference type="EMBL" id="PMP64528.1"/>
    </source>
</evidence>
<dbReference type="Proteomes" id="UP000235731">
    <property type="component" value="Unassembled WGS sequence"/>
</dbReference>
<dbReference type="SUPFAM" id="SSF52540">
    <property type="entry name" value="P-loop containing nucleoside triphosphate hydrolases"/>
    <property type="match status" value="1"/>
</dbReference>
<dbReference type="InterPro" id="IPR011335">
    <property type="entry name" value="Restrct_endonuc-II-like"/>
</dbReference>
<dbReference type="SUPFAM" id="SSF52980">
    <property type="entry name" value="Restriction endonuclease-like"/>
    <property type="match status" value="1"/>
</dbReference>
<evidence type="ECO:0000259" key="1">
    <source>
        <dbReference type="Pfam" id="PF12705"/>
    </source>
</evidence>
<feature type="domain" description="PD-(D/E)XK endonuclease-like" evidence="1">
    <location>
        <begin position="662"/>
        <end position="968"/>
    </location>
</feature>
<dbReference type="EMBL" id="PNIE01000005">
    <property type="protein sequence ID" value="PMP64528.1"/>
    <property type="molecule type" value="Genomic_DNA"/>
</dbReference>
<organism evidence="2 3">
    <name type="scientific">Caldimicrobium thiodismutans</name>
    <dbReference type="NCBI Taxonomy" id="1653476"/>
    <lineage>
        <taxon>Bacteria</taxon>
        <taxon>Pseudomonadati</taxon>
        <taxon>Thermodesulfobacteriota</taxon>
        <taxon>Thermodesulfobacteria</taxon>
        <taxon>Thermodesulfobacteriales</taxon>
        <taxon>Thermodesulfobacteriaceae</taxon>
        <taxon>Caldimicrobium</taxon>
    </lineage>
</organism>
<evidence type="ECO:0000313" key="3">
    <source>
        <dbReference type="Proteomes" id="UP000235731"/>
    </source>
</evidence>